<sequence>MPDTVTGSGRMYRTGDLVRWLDSGDIEYLGRLDAQVKIRGHRIEPGEIEHVAARCRASPTAPWWP</sequence>
<name>A0ABT9KX11_9ACTN</name>
<dbReference type="SUPFAM" id="SSF56801">
    <property type="entry name" value="Acetyl-CoA synthetase-like"/>
    <property type="match status" value="1"/>
</dbReference>
<protein>
    <submittedName>
        <fullName evidence="1">Non-ribosomal peptide synthetase component F</fullName>
    </submittedName>
</protein>
<reference evidence="1 2" key="1">
    <citation type="submission" date="2023-07" db="EMBL/GenBank/DDBJ databases">
        <title>Sequencing the genomes of 1000 actinobacteria strains.</title>
        <authorList>
            <person name="Klenk H.-P."/>
        </authorList>
    </citation>
    <scope>NUCLEOTIDE SEQUENCE [LARGE SCALE GENOMIC DNA]</scope>
    <source>
        <strain evidence="1 2">DSM 41600</strain>
    </source>
</reference>
<gene>
    <name evidence="1" type="ORF">JOF35_005234</name>
</gene>
<dbReference type="PANTHER" id="PTHR45527">
    <property type="entry name" value="NONRIBOSOMAL PEPTIDE SYNTHETASE"/>
    <property type="match status" value="1"/>
</dbReference>
<evidence type="ECO:0000313" key="1">
    <source>
        <dbReference type="EMBL" id="MDP9612957.1"/>
    </source>
</evidence>
<dbReference type="PANTHER" id="PTHR45527:SF1">
    <property type="entry name" value="FATTY ACID SYNTHASE"/>
    <property type="match status" value="1"/>
</dbReference>
<dbReference type="InterPro" id="IPR045851">
    <property type="entry name" value="AMP-bd_C_sf"/>
</dbReference>
<dbReference type="RefSeq" id="WP_307111293.1">
    <property type="nucleotide sequence ID" value="NZ_JAURUE010000001.1"/>
</dbReference>
<comment type="caution">
    <text evidence="1">The sequence shown here is derived from an EMBL/GenBank/DDBJ whole genome shotgun (WGS) entry which is preliminary data.</text>
</comment>
<dbReference type="InterPro" id="IPR042099">
    <property type="entry name" value="ANL_N_sf"/>
</dbReference>
<dbReference type="Gene3D" id="3.40.50.12780">
    <property type="entry name" value="N-terminal domain of ligase-like"/>
    <property type="match status" value="1"/>
</dbReference>
<accession>A0ABT9KX11</accession>
<evidence type="ECO:0000313" key="2">
    <source>
        <dbReference type="Proteomes" id="UP001234880"/>
    </source>
</evidence>
<dbReference type="EMBL" id="JAURUE010000001">
    <property type="protein sequence ID" value="MDP9612957.1"/>
    <property type="molecule type" value="Genomic_DNA"/>
</dbReference>
<proteinExistence type="predicted"/>
<dbReference type="Proteomes" id="UP001234880">
    <property type="component" value="Unassembled WGS sequence"/>
</dbReference>
<dbReference type="Gene3D" id="3.30.300.30">
    <property type="match status" value="1"/>
</dbReference>
<keyword evidence="2" id="KW-1185">Reference proteome</keyword>
<organism evidence="1 2">
    <name type="scientific">Streptomyces demainii</name>
    <dbReference type="NCBI Taxonomy" id="588122"/>
    <lineage>
        <taxon>Bacteria</taxon>
        <taxon>Bacillati</taxon>
        <taxon>Actinomycetota</taxon>
        <taxon>Actinomycetes</taxon>
        <taxon>Kitasatosporales</taxon>
        <taxon>Streptomycetaceae</taxon>
        <taxon>Streptomyces</taxon>
    </lineage>
</organism>